<dbReference type="RefSeq" id="WP_069835717.1">
    <property type="nucleotide sequence ID" value="NZ_MDGQ01000005.1"/>
</dbReference>
<evidence type="ECO:0000313" key="2">
    <source>
        <dbReference type="Proteomes" id="UP000095552"/>
    </source>
</evidence>
<organism evidence="1 2">
    <name type="scientific">Roseivirga misakiensis</name>
    <dbReference type="NCBI Taxonomy" id="1563681"/>
    <lineage>
        <taxon>Bacteria</taxon>
        <taxon>Pseudomonadati</taxon>
        <taxon>Bacteroidota</taxon>
        <taxon>Cytophagia</taxon>
        <taxon>Cytophagales</taxon>
        <taxon>Roseivirgaceae</taxon>
        <taxon>Roseivirga</taxon>
    </lineage>
</organism>
<reference evidence="1 2" key="1">
    <citation type="submission" date="2016-08" db="EMBL/GenBank/DDBJ databases">
        <title>Draft genome of Fabibacter sp. strain SK-8.</title>
        <authorList>
            <person name="Wong S.-K."/>
            <person name="Hamasaki K."/>
            <person name="Yoshizawa S."/>
        </authorList>
    </citation>
    <scope>NUCLEOTIDE SEQUENCE [LARGE SCALE GENOMIC DNA]</scope>
    <source>
        <strain evidence="1 2">SK-8</strain>
    </source>
</reference>
<gene>
    <name evidence="1" type="ORF">BFP71_12065</name>
</gene>
<sequence length="116" mass="13312">MAATPPPEKNLKQFQYAVSLVPEMELKGKNMWYTSMNGNMYTYMGKEGVLGIRLGKEDYSAFRAKYKVGDLKSYGAVMREYVPLPQELFGDEPLLKKYMEMSHTYAKTLPPKPTKK</sequence>
<comment type="caution">
    <text evidence="1">The sequence shown here is derived from an EMBL/GenBank/DDBJ whole genome shotgun (WGS) entry which is preliminary data.</text>
</comment>
<evidence type="ECO:0008006" key="3">
    <source>
        <dbReference type="Google" id="ProtNLM"/>
    </source>
</evidence>
<evidence type="ECO:0000313" key="1">
    <source>
        <dbReference type="EMBL" id="OEK04212.1"/>
    </source>
</evidence>
<dbReference type="OrthoDB" id="129437at2"/>
<dbReference type="STRING" id="1563681.BFP71_12065"/>
<accession>A0A1E5SYM3</accession>
<dbReference type="EMBL" id="MDGQ01000005">
    <property type="protein sequence ID" value="OEK04212.1"/>
    <property type="molecule type" value="Genomic_DNA"/>
</dbReference>
<protein>
    <recommendedName>
        <fullName evidence="3">TfoX N-terminal domain-containing protein</fullName>
    </recommendedName>
</protein>
<dbReference type="AlphaFoldDB" id="A0A1E5SYM3"/>
<proteinExistence type="predicted"/>
<name>A0A1E5SYM3_9BACT</name>
<keyword evidence="2" id="KW-1185">Reference proteome</keyword>
<dbReference type="Proteomes" id="UP000095552">
    <property type="component" value="Unassembled WGS sequence"/>
</dbReference>